<evidence type="ECO:0000313" key="1">
    <source>
        <dbReference type="EMBL" id="KAF6451705.1"/>
    </source>
</evidence>
<comment type="caution">
    <text evidence="1">The sequence shown here is derived from an EMBL/GenBank/DDBJ whole genome shotgun (WGS) entry which is preliminary data.</text>
</comment>
<gene>
    <name evidence="1" type="ORF">HJG59_001263</name>
</gene>
<accession>A0A7J8FW30</accession>
<reference evidence="1 2" key="1">
    <citation type="journal article" date="2020" name="Nature">
        <title>Six reference-quality genomes reveal evolution of bat adaptations.</title>
        <authorList>
            <person name="Jebb D."/>
            <person name="Huang Z."/>
            <person name="Pippel M."/>
            <person name="Hughes G.M."/>
            <person name="Lavrichenko K."/>
            <person name="Devanna P."/>
            <person name="Winkler S."/>
            <person name="Jermiin L.S."/>
            <person name="Skirmuntt E.C."/>
            <person name="Katzourakis A."/>
            <person name="Burkitt-Gray L."/>
            <person name="Ray D.A."/>
            <person name="Sullivan K.A.M."/>
            <person name="Roscito J.G."/>
            <person name="Kirilenko B.M."/>
            <person name="Davalos L.M."/>
            <person name="Corthals A.P."/>
            <person name="Power M.L."/>
            <person name="Jones G."/>
            <person name="Ransome R.D."/>
            <person name="Dechmann D.K.N."/>
            <person name="Locatelli A.G."/>
            <person name="Puechmaille S.J."/>
            <person name="Fedrigo O."/>
            <person name="Jarvis E.D."/>
            <person name="Hiller M."/>
            <person name="Vernes S.C."/>
            <person name="Myers E.W."/>
            <person name="Teeling E.C."/>
        </authorList>
    </citation>
    <scope>NUCLEOTIDE SEQUENCE [LARGE SCALE GENOMIC DNA]</scope>
    <source>
        <strain evidence="1">MMolMol1</strain>
        <tissue evidence="1">Muscle</tissue>
    </source>
</reference>
<dbReference type="AlphaFoldDB" id="A0A7J8FW30"/>
<sequence>MMCDGAPWTPRRAFDSLSRNQAQRQGLCCAGDRVKHTCNKTLLEEVQELETKMGKAMLQDGTGKRWAPPSDCLRHILPAAFPPVLSRVSFSLQFST</sequence>
<dbReference type="EMBL" id="JACASF010000010">
    <property type="protein sequence ID" value="KAF6451705.1"/>
    <property type="molecule type" value="Genomic_DNA"/>
</dbReference>
<proteinExistence type="predicted"/>
<name>A0A7J8FW30_MOLMO</name>
<keyword evidence="2" id="KW-1185">Reference proteome</keyword>
<organism evidence="1 2">
    <name type="scientific">Molossus molossus</name>
    <name type="common">Pallas' mastiff bat</name>
    <name type="synonym">Vespertilio molossus</name>
    <dbReference type="NCBI Taxonomy" id="27622"/>
    <lineage>
        <taxon>Eukaryota</taxon>
        <taxon>Metazoa</taxon>
        <taxon>Chordata</taxon>
        <taxon>Craniata</taxon>
        <taxon>Vertebrata</taxon>
        <taxon>Euteleostomi</taxon>
        <taxon>Mammalia</taxon>
        <taxon>Eutheria</taxon>
        <taxon>Laurasiatheria</taxon>
        <taxon>Chiroptera</taxon>
        <taxon>Yangochiroptera</taxon>
        <taxon>Molossidae</taxon>
        <taxon>Molossus</taxon>
    </lineage>
</organism>
<evidence type="ECO:0000313" key="2">
    <source>
        <dbReference type="Proteomes" id="UP000550707"/>
    </source>
</evidence>
<protein>
    <submittedName>
        <fullName evidence="1">ATPase phospholipid transporting 8A2</fullName>
    </submittedName>
</protein>
<dbReference type="Proteomes" id="UP000550707">
    <property type="component" value="Unassembled WGS sequence"/>
</dbReference>